<feature type="signal peptide" evidence="2">
    <location>
        <begin position="1"/>
        <end position="25"/>
    </location>
</feature>
<gene>
    <name evidence="3" type="ORF">JMJ56_12850</name>
</gene>
<evidence type="ECO:0008006" key="5">
    <source>
        <dbReference type="Google" id="ProtNLM"/>
    </source>
</evidence>
<accession>A0ABS1U2X5</accession>
<dbReference type="Proteomes" id="UP000660885">
    <property type="component" value="Unassembled WGS sequence"/>
</dbReference>
<dbReference type="InterPro" id="IPR005064">
    <property type="entry name" value="BUG"/>
</dbReference>
<evidence type="ECO:0000256" key="2">
    <source>
        <dbReference type="SAM" id="SignalP"/>
    </source>
</evidence>
<keyword evidence="4" id="KW-1185">Reference proteome</keyword>
<dbReference type="EMBL" id="JAETWB010000004">
    <property type="protein sequence ID" value="MBL6078900.1"/>
    <property type="molecule type" value="Genomic_DNA"/>
</dbReference>
<protein>
    <recommendedName>
        <fullName evidence="5">Tripartite-type tricarboxylate transporter, receptor component TctC</fullName>
    </recommendedName>
</protein>
<sequence>MHLPRRALLRAAGAATLILSPDAKAALPQGLVRILVGFPPGGGTDVMGRIIAETLRKRGNLKNVVIENRAGASGTLACEALKHATPDGTTLLFAPSASTVQPVLTFRKLPWDPRTDFAPVTMTGTVQTCFVLAPGLPVKNFPDYVAWLKADRRRGSFGSTALGSSTHFFGLQLGGAFGIELEPVGYRGAAPLISDLAAGHIAAGCGGVSDFLTHHKDGKLRIVITSGPRRGITTPEVPTIADLGHPDQASFGFYAFYAPAGTPAPLIAALNAELSGATMEPEVKSQLLAIGLEPEVSTPNELGKVLAEDIERWRPVVEKSGFRVD</sequence>
<comment type="similarity">
    <text evidence="1">Belongs to the UPF0065 (bug) family.</text>
</comment>
<dbReference type="PIRSF" id="PIRSF017082">
    <property type="entry name" value="YflP"/>
    <property type="match status" value="1"/>
</dbReference>
<keyword evidence="2" id="KW-0732">Signal</keyword>
<comment type="caution">
    <text evidence="3">The sequence shown here is derived from an EMBL/GenBank/DDBJ whole genome shotgun (WGS) entry which is preliminary data.</text>
</comment>
<dbReference type="InterPro" id="IPR042100">
    <property type="entry name" value="Bug_dom1"/>
</dbReference>
<dbReference type="SUPFAM" id="SSF53850">
    <property type="entry name" value="Periplasmic binding protein-like II"/>
    <property type="match status" value="1"/>
</dbReference>
<dbReference type="PANTHER" id="PTHR42928:SF5">
    <property type="entry name" value="BLR1237 PROTEIN"/>
    <property type="match status" value="1"/>
</dbReference>
<dbReference type="RefSeq" id="WP_202832161.1">
    <property type="nucleotide sequence ID" value="NZ_JAETWB010000004.1"/>
</dbReference>
<feature type="chain" id="PRO_5046463580" description="Tripartite-type tricarboxylate transporter, receptor component TctC" evidence="2">
    <location>
        <begin position="26"/>
        <end position="325"/>
    </location>
</feature>
<dbReference type="Pfam" id="PF03401">
    <property type="entry name" value="TctC"/>
    <property type="match status" value="1"/>
</dbReference>
<organism evidence="3 4">
    <name type="scientific">Belnapia arida</name>
    <dbReference type="NCBI Taxonomy" id="2804533"/>
    <lineage>
        <taxon>Bacteria</taxon>
        <taxon>Pseudomonadati</taxon>
        <taxon>Pseudomonadota</taxon>
        <taxon>Alphaproteobacteria</taxon>
        <taxon>Acetobacterales</taxon>
        <taxon>Roseomonadaceae</taxon>
        <taxon>Belnapia</taxon>
    </lineage>
</organism>
<proteinExistence type="inferred from homology"/>
<dbReference type="PANTHER" id="PTHR42928">
    <property type="entry name" value="TRICARBOXYLATE-BINDING PROTEIN"/>
    <property type="match status" value="1"/>
</dbReference>
<name>A0ABS1U2X5_9PROT</name>
<dbReference type="Gene3D" id="3.40.190.150">
    <property type="entry name" value="Bordetella uptake gene, domain 1"/>
    <property type="match status" value="1"/>
</dbReference>
<evidence type="ECO:0000256" key="1">
    <source>
        <dbReference type="ARBA" id="ARBA00006987"/>
    </source>
</evidence>
<dbReference type="Gene3D" id="3.40.190.10">
    <property type="entry name" value="Periplasmic binding protein-like II"/>
    <property type="match status" value="1"/>
</dbReference>
<reference evidence="3 4" key="1">
    <citation type="submission" date="2021-01" db="EMBL/GenBank/DDBJ databases">
        <title>Belnapia mucosa sp. nov. and Belnapia arida sp. nov., isolated from the Tabernas Desert (Almeria, Spain).</title>
        <authorList>
            <person name="Molina-Menor E."/>
            <person name="Vidal-Verdu A."/>
            <person name="Calonge A."/>
            <person name="Satari L."/>
            <person name="Pereto J."/>
            <person name="Porcar M."/>
        </authorList>
    </citation>
    <scope>NUCLEOTIDE SEQUENCE [LARGE SCALE GENOMIC DNA]</scope>
    <source>
        <strain evidence="3 4">T18</strain>
    </source>
</reference>
<evidence type="ECO:0000313" key="3">
    <source>
        <dbReference type="EMBL" id="MBL6078900.1"/>
    </source>
</evidence>
<evidence type="ECO:0000313" key="4">
    <source>
        <dbReference type="Proteomes" id="UP000660885"/>
    </source>
</evidence>